<name>A0A7W1XB39_9BACL</name>
<dbReference type="AlphaFoldDB" id="A0A7W1XB39"/>
<dbReference type="GO" id="GO:0003677">
    <property type="term" value="F:DNA binding"/>
    <property type="evidence" value="ECO:0007669"/>
    <property type="project" value="UniProtKB-KW"/>
</dbReference>
<dbReference type="InterPro" id="IPR027417">
    <property type="entry name" value="P-loop_NTPase"/>
</dbReference>
<evidence type="ECO:0000313" key="6">
    <source>
        <dbReference type="Proteomes" id="UP000530514"/>
    </source>
</evidence>
<dbReference type="CDD" id="cd00009">
    <property type="entry name" value="AAA"/>
    <property type="match status" value="1"/>
</dbReference>
<dbReference type="SMART" id="SM00382">
    <property type="entry name" value="AAA"/>
    <property type="match status" value="1"/>
</dbReference>
<dbReference type="Pfam" id="PF00158">
    <property type="entry name" value="Sigma54_activat"/>
    <property type="match status" value="1"/>
</dbReference>
<dbReference type="Gene3D" id="3.40.50.300">
    <property type="entry name" value="P-loop containing nucleotide triphosphate hydrolases"/>
    <property type="match status" value="1"/>
</dbReference>
<dbReference type="Pfam" id="PF25601">
    <property type="entry name" value="AAA_lid_14"/>
    <property type="match status" value="1"/>
</dbReference>
<dbReference type="Proteomes" id="UP000530514">
    <property type="component" value="Unassembled WGS sequence"/>
</dbReference>
<evidence type="ECO:0000256" key="3">
    <source>
        <dbReference type="ARBA" id="ARBA00023125"/>
    </source>
</evidence>
<dbReference type="PROSITE" id="PS00675">
    <property type="entry name" value="SIGMA54_INTERACT_1"/>
    <property type="match status" value="1"/>
</dbReference>
<keyword evidence="3" id="KW-0238">DNA-binding</keyword>
<dbReference type="InterPro" id="IPR036390">
    <property type="entry name" value="WH_DNA-bd_sf"/>
</dbReference>
<dbReference type="Gene3D" id="1.10.8.60">
    <property type="match status" value="1"/>
</dbReference>
<organism evidence="5 6">
    <name type="scientific">Thermoactinomyces daqus</name>
    <dbReference type="NCBI Taxonomy" id="1329516"/>
    <lineage>
        <taxon>Bacteria</taxon>
        <taxon>Bacillati</taxon>
        <taxon>Bacillota</taxon>
        <taxon>Bacilli</taxon>
        <taxon>Bacillales</taxon>
        <taxon>Thermoactinomycetaceae</taxon>
        <taxon>Thermoactinomyces</taxon>
    </lineage>
</organism>
<dbReference type="InterPro" id="IPR036388">
    <property type="entry name" value="WH-like_DNA-bd_sf"/>
</dbReference>
<dbReference type="OrthoDB" id="9771372at2"/>
<dbReference type="SUPFAM" id="SSF46785">
    <property type="entry name" value="Winged helix' DNA-binding domain"/>
    <property type="match status" value="1"/>
</dbReference>
<dbReference type="InterPro" id="IPR002078">
    <property type="entry name" value="Sigma_54_int"/>
</dbReference>
<evidence type="ECO:0000313" key="5">
    <source>
        <dbReference type="EMBL" id="MBA4543322.1"/>
    </source>
</evidence>
<accession>A0A7W1XB39</accession>
<keyword evidence="2" id="KW-0067">ATP-binding</keyword>
<dbReference type="EMBL" id="JACEIP010000014">
    <property type="protein sequence ID" value="MBA4543322.1"/>
    <property type="molecule type" value="Genomic_DNA"/>
</dbReference>
<sequence>MKKIDWIEQTLQTRYQEEGNGVTSQELAEALQLDRSTVSRYLNELVKTGRAQKKAGRPVRYFPLEPYTDAGGPQRRKSCTGESELLQEAMAALLYPPHGLPILFTGETGVGKTHLAQKLVETAIEKEFLSKKTPFIAFNCAEYAQNPELLLAQLFGVKKGAFTGADENKFGLVERANSGILFLDEIHRLPPSGQEMLFHLIDQGFYRRLGETGVERKADIRLIGATTKAPEKALLPTLLRRFPVRLEILPLRKRPREVREQLLEHFLEAEAKQMGVPLSITARCRSFLLQYDCPGNIGQLKSDIQIACARAFLRNLETDGKKKVTIDFHDLPTYLQPQRPVTSAVKNAIAGGNDGQEGISGNIYRKLTVTKESLLKKKASPAELAEQLQETVNRYVRSLSFQQESRPVDPAIIRVLTRALEEGGANEIGGISDEQLYAIALHIQAWRSNPGSTRIARNELEQVETESVYEHLAQKIAMLLEREHSLRLPPEEIKLISLFLSLNQRPEEQEQPKRLIATVCLTGEGAAVALQSWLEDHLPAEDQDVEIRSVQIDPQTRTSEKLDLLQREFRLIAVAGTVPPELDGVPYIPAWELYQKQGFERLRAILAASRSRMTAENGLTLRPSEIPALIEQGLSETVIHFNPKQFVQLIQTKADTFRRVFSWEPEREIGIWMHLGIYTDQLLAVQLANRRMEKSAGVLQTDLPPDRIKLWEQFLSALSTALHVRYPPSAASEMARLSTTS</sequence>
<reference evidence="5 6" key="1">
    <citation type="submission" date="2020-07" db="EMBL/GenBank/DDBJ databases">
        <authorList>
            <person name="Feng H."/>
        </authorList>
    </citation>
    <scope>NUCLEOTIDE SEQUENCE [LARGE SCALE GENOMIC DNA]</scope>
    <source>
        <strain evidence="6">s-11</strain>
    </source>
</reference>
<dbReference type="SUPFAM" id="SSF52540">
    <property type="entry name" value="P-loop containing nucleoside triphosphate hydrolases"/>
    <property type="match status" value="1"/>
</dbReference>
<dbReference type="Gene3D" id="1.10.10.10">
    <property type="entry name" value="Winged helix-like DNA-binding domain superfamily/Winged helix DNA-binding domain"/>
    <property type="match status" value="1"/>
</dbReference>
<dbReference type="GO" id="GO:0006355">
    <property type="term" value="P:regulation of DNA-templated transcription"/>
    <property type="evidence" value="ECO:0007669"/>
    <property type="project" value="InterPro"/>
</dbReference>
<gene>
    <name evidence="5" type="ORF">H1164_10485</name>
</gene>
<dbReference type="Pfam" id="PF01978">
    <property type="entry name" value="TrmB"/>
    <property type="match status" value="1"/>
</dbReference>
<dbReference type="GO" id="GO:0005524">
    <property type="term" value="F:ATP binding"/>
    <property type="evidence" value="ECO:0007669"/>
    <property type="project" value="UniProtKB-KW"/>
</dbReference>
<proteinExistence type="predicted"/>
<evidence type="ECO:0000259" key="4">
    <source>
        <dbReference type="PROSITE" id="PS50045"/>
    </source>
</evidence>
<keyword evidence="1" id="KW-0547">Nucleotide-binding</keyword>
<protein>
    <submittedName>
        <fullName evidence="5">Sigma 54-interacting transcriptional regulator</fullName>
    </submittedName>
</protein>
<feature type="domain" description="Sigma-54 factor interaction" evidence="4">
    <location>
        <begin position="100"/>
        <end position="309"/>
    </location>
</feature>
<evidence type="ECO:0000256" key="2">
    <source>
        <dbReference type="ARBA" id="ARBA00022840"/>
    </source>
</evidence>
<dbReference type="InterPro" id="IPR003593">
    <property type="entry name" value="AAA+_ATPase"/>
</dbReference>
<dbReference type="InterPro" id="IPR025662">
    <property type="entry name" value="Sigma_54_int_dom_ATP-bd_1"/>
</dbReference>
<dbReference type="RefSeq" id="WP_160173814.1">
    <property type="nucleotide sequence ID" value="NZ_JACEIP010000014.1"/>
</dbReference>
<dbReference type="PANTHER" id="PTHR32071">
    <property type="entry name" value="TRANSCRIPTIONAL REGULATORY PROTEIN"/>
    <property type="match status" value="1"/>
</dbReference>
<dbReference type="PANTHER" id="PTHR32071:SF38">
    <property type="entry name" value="PSP OPERON TRANSCRIPTIONAL ACTIVATOR"/>
    <property type="match status" value="1"/>
</dbReference>
<dbReference type="InterPro" id="IPR002831">
    <property type="entry name" value="Tscrpt_reg_TrmB_N"/>
</dbReference>
<keyword evidence="6" id="KW-1185">Reference proteome</keyword>
<evidence type="ECO:0000256" key="1">
    <source>
        <dbReference type="ARBA" id="ARBA00022741"/>
    </source>
</evidence>
<comment type="caution">
    <text evidence="5">The sequence shown here is derived from an EMBL/GenBank/DDBJ whole genome shotgun (WGS) entry which is preliminary data.</text>
</comment>
<dbReference type="PROSITE" id="PS50045">
    <property type="entry name" value="SIGMA54_INTERACT_4"/>
    <property type="match status" value="1"/>
</dbReference>
<dbReference type="InterPro" id="IPR058031">
    <property type="entry name" value="AAA_lid_NorR"/>
</dbReference>